<keyword evidence="11 14" id="KW-0472">Membrane</keyword>
<keyword evidence="5" id="KW-0410">Iron transport</keyword>
<reference evidence="19 20" key="1">
    <citation type="submission" date="2017-08" db="EMBL/GenBank/DDBJ databases">
        <title>Infants hospitalized years apart are colonized by the same room-sourced microbial strains.</title>
        <authorList>
            <person name="Brooks B."/>
            <person name="Olm M.R."/>
            <person name="Firek B.A."/>
            <person name="Baker R."/>
            <person name="Thomas B.C."/>
            <person name="Morowitz M.J."/>
            <person name="Banfield J.F."/>
        </authorList>
    </citation>
    <scope>NUCLEOTIDE SEQUENCE [LARGE SCALE GENOMIC DNA]</scope>
    <source>
        <strain evidence="19">S2_005_003_R2_43</strain>
    </source>
</reference>
<keyword evidence="10 15" id="KW-0798">TonB box</keyword>
<evidence type="ECO:0000313" key="19">
    <source>
        <dbReference type="EMBL" id="PZQ11323.1"/>
    </source>
</evidence>
<evidence type="ECO:0000256" key="5">
    <source>
        <dbReference type="ARBA" id="ARBA00022496"/>
    </source>
</evidence>
<dbReference type="Pfam" id="PF00593">
    <property type="entry name" value="TonB_dep_Rec_b-barrel"/>
    <property type="match status" value="1"/>
</dbReference>
<dbReference type="InterPro" id="IPR039426">
    <property type="entry name" value="TonB-dep_rcpt-like"/>
</dbReference>
<evidence type="ECO:0000256" key="3">
    <source>
        <dbReference type="ARBA" id="ARBA00022448"/>
    </source>
</evidence>
<sequence>MSSSEVPPVSRRSYAVLAASVSLLALSAGAASAQQADGETQLEEITVQGRSSESAGAPGVATNDGYVAKTTRTATKTDLPVNETPATINTVTQRQLEDRRPQTLEEALFYTPGVRVGMYGFNPRFDSFTIRGVDVTYTGVFRDGLRQFNSPSGLFRLEPYGLESISILKGGASAIYGASSSVGIIDLISKRPTDYEFGEVEVQGGSFDRRQASFDFGGPINEEGTVSYRLTGLARDANTNLPGVPDNRVFIAPAVTFKPSEDTKLTLLSEFMDSKTGGSMFYDNFYVPLTDKSGDPIPGYGSGGTLKTLGYDPNYNGFTQTQGRVGYEFEHKFSDAISIHQNVRWSGLSTNERFGDGGLTYRGQVKEEFSSIAADTYLKTELQTGPISHTVLTGVDFGHLKYDSRYGLKLADANGDLIGNPELPDPTKQKLNLWGAYLQDEVKVGSWRLLLGGRHDWYDSSYSEPGSSTFKQNQGNWNGRAGLSYVTEAGLTPYVSYGTSFTANPGTVINGGVAKPTKGEQAEVGVKYAIPGYNASINASTFWLKQVDGIVYAVDSNGVNQQTQLDFRSRGFEIEGVASLDNGVTLQASYSYTDTKILKLSDVTVGNQVNSIPKHAFAIWGGYEFQSGPLKGFGAGAGVRYTGSSFGDDLNRPVLKNKPSAFMDAKVSYDFENLDRKLKGVQLQVNATNLLDKVEQVCSGSYCYLGQGRKVIASLRYRW</sequence>
<dbReference type="InterPro" id="IPR037066">
    <property type="entry name" value="Plug_dom_sf"/>
</dbReference>
<keyword evidence="12 19" id="KW-0675">Receptor</keyword>
<evidence type="ECO:0000256" key="12">
    <source>
        <dbReference type="ARBA" id="ARBA00023170"/>
    </source>
</evidence>
<dbReference type="PANTHER" id="PTHR32552:SF68">
    <property type="entry name" value="FERRICHROME OUTER MEMBRANE TRANSPORTER_PHAGE RECEPTOR"/>
    <property type="match status" value="1"/>
</dbReference>
<evidence type="ECO:0000313" key="20">
    <source>
        <dbReference type="Proteomes" id="UP000249577"/>
    </source>
</evidence>
<evidence type="ECO:0000256" key="9">
    <source>
        <dbReference type="ARBA" id="ARBA00023065"/>
    </source>
</evidence>
<evidence type="ECO:0000256" key="6">
    <source>
        <dbReference type="ARBA" id="ARBA00022692"/>
    </source>
</evidence>
<dbReference type="InterPro" id="IPR010105">
    <property type="entry name" value="TonB_sidphr_rcpt"/>
</dbReference>
<evidence type="ECO:0000259" key="18">
    <source>
        <dbReference type="Pfam" id="PF07715"/>
    </source>
</evidence>
<keyword evidence="8" id="KW-0408">Iron</keyword>
<dbReference type="Gene3D" id="2.170.130.10">
    <property type="entry name" value="TonB-dependent receptor, plug domain"/>
    <property type="match status" value="1"/>
</dbReference>
<dbReference type="Gene3D" id="2.40.170.20">
    <property type="entry name" value="TonB-dependent receptor, beta-barrel domain"/>
    <property type="match status" value="1"/>
</dbReference>
<evidence type="ECO:0000256" key="16">
    <source>
        <dbReference type="SAM" id="SignalP"/>
    </source>
</evidence>
<keyword evidence="6 14" id="KW-0812">Transmembrane</keyword>
<dbReference type="Proteomes" id="UP000249577">
    <property type="component" value="Unassembled WGS sequence"/>
</dbReference>
<evidence type="ECO:0000256" key="14">
    <source>
        <dbReference type="PROSITE-ProRule" id="PRU01360"/>
    </source>
</evidence>
<dbReference type="EMBL" id="QFPN01000012">
    <property type="protein sequence ID" value="PZQ11323.1"/>
    <property type="molecule type" value="Genomic_DNA"/>
</dbReference>
<feature type="domain" description="TonB-dependent receptor plug" evidence="18">
    <location>
        <begin position="81"/>
        <end position="183"/>
    </location>
</feature>
<evidence type="ECO:0000259" key="17">
    <source>
        <dbReference type="Pfam" id="PF00593"/>
    </source>
</evidence>
<dbReference type="GO" id="GO:0015891">
    <property type="term" value="P:siderophore transport"/>
    <property type="evidence" value="ECO:0007669"/>
    <property type="project" value="InterPro"/>
</dbReference>
<evidence type="ECO:0000256" key="2">
    <source>
        <dbReference type="ARBA" id="ARBA00009810"/>
    </source>
</evidence>
<proteinExistence type="inferred from homology"/>
<keyword evidence="9" id="KW-0406">Ion transport</keyword>
<keyword evidence="7 16" id="KW-0732">Signal</keyword>
<dbReference type="GO" id="GO:0038023">
    <property type="term" value="F:signaling receptor activity"/>
    <property type="evidence" value="ECO:0007669"/>
    <property type="project" value="InterPro"/>
</dbReference>
<name>A0A2W5M1T4_ANCNO</name>
<gene>
    <name evidence="19" type="ORF">DI565_18710</name>
</gene>
<keyword evidence="3 14" id="KW-0813">Transport</keyword>
<evidence type="ECO:0000256" key="7">
    <source>
        <dbReference type="ARBA" id="ARBA00022729"/>
    </source>
</evidence>
<dbReference type="CDD" id="cd01347">
    <property type="entry name" value="ligand_gated_channel"/>
    <property type="match status" value="1"/>
</dbReference>
<feature type="chain" id="PRO_5016116626" evidence="16">
    <location>
        <begin position="34"/>
        <end position="719"/>
    </location>
</feature>
<dbReference type="PANTHER" id="PTHR32552">
    <property type="entry name" value="FERRICHROME IRON RECEPTOR-RELATED"/>
    <property type="match status" value="1"/>
</dbReference>
<dbReference type="PROSITE" id="PS52016">
    <property type="entry name" value="TONB_DEPENDENT_REC_3"/>
    <property type="match status" value="1"/>
</dbReference>
<comment type="caution">
    <text evidence="19">The sequence shown here is derived from an EMBL/GenBank/DDBJ whole genome shotgun (WGS) entry which is preliminary data.</text>
</comment>
<dbReference type="NCBIfam" id="TIGR01783">
    <property type="entry name" value="TonB-siderophor"/>
    <property type="match status" value="1"/>
</dbReference>
<comment type="similarity">
    <text evidence="2 14 15">Belongs to the TonB-dependent receptor family.</text>
</comment>
<evidence type="ECO:0000256" key="10">
    <source>
        <dbReference type="ARBA" id="ARBA00023077"/>
    </source>
</evidence>
<evidence type="ECO:0000256" key="13">
    <source>
        <dbReference type="ARBA" id="ARBA00023237"/>
    </source>
</evidence>
<feature type="domain" description="TonB-dependent receptor-like beta-barrel" evidence="17">
    <location>
        <begin position="285"/>
        <end position="690"/>
    </location>
</feature>
<accession>A0A2W5M1T4</accession>
<dbReference type="SUPFAM" id="SSF56935">
    <property type="entry name" value="Porins"/>
    <property type="match status" value="1"/>
</dbReference>
<evidence type="ECO:0000256" key="15">
    <source>
        <dbReference type="RuleBase" id="RU003357"/>
    </source>
</evidence>
<evidence type="ECO:0000256" key="4">
    <source>
        <dbReference type="ARBA" id="ARBA00022452"/>
    </source>
</evidence>
<dbReference type="InterPro" id="IPR036942">
    <property type="entry name" value="Beta-barrel_TonB_sf"/>
</dbReference>
<dbReference type="InterPro" id="IPR000531">
    <property type="entry name" value="Beta-barrel_TonB"/>
</dbReference>
<comment type="subcellular location">
    <subcellularLocation>
        <location evidence="1 14">Cell outer membrane</location>
        <topology evidence="1 14">Multi-pass membrane protein</topology>
    </subcellularLocation>
</comment>
<dbReference type="GO" id="GO:0015344">
    <property type="term" value="F:siderophore uptake transmembrane transporter activity"/>
    <property type="evidence" value="ECO:0007669"/>
    <property type="project" value="TreeGrafter"/>
</dbReference>
<dbReference type="InterPro" id="IPR012910">
    <property type="entry name" value="Plug_dom"/>
</dbReference>
<dbReference type="AlphaFoldDB" id="A0A2W5M1T4"/>
<protein>
    <submittedName>
        <fullName evidence="19">TonB-dependent siderophore receptor</fullName>
    </submittedName>
</protein>
<dbReference type="GO" id="GO:0009279">
    <property type="term" value="C:cell outer membrane"/>
    <property type="evidence" value="ECO:0007669"/>
    <property type="project" value="UniProtKB-SubCell"/>
</dbReference>
<evidence type="ECO:0000256" key="8">
    <source>
        <dbReference type="ARBA" id="ARBA00023004"/>
    </source>
</evidence>
<dbReference type="Pfam" id="PF07715">
    <property type="entry name" value="Plug"/>
    <property type="match status" value="1"/>
</dbReference>
<feature type="signal peptide" evidence="16">
    <location>
        <begin position="1"/>
        <end position="33"/>
    </location>
</feature>
<keyword evidence="13 14" id="KW-0998">Cell outer membrane</keyword>
<evidence type="ECO:0000256" key="11">
    <source>
        <dbReference type="ARBA" id="ARBA00023136"/>
    </source>
</evidence>
<evidence type="ECO:0000256" key="1">
    <source>
        <dbReference type="ARBA" id="ARBA00004571"/>
    </source>
</evidence>
<keyword evidence="4 14" id="KW-1134">Transmembrane beta strand</keyword>
<organism evidence="19 20">
    <name type="scientific">Ancylobacter novellus</name>
    <name type="common">Thiobacillus novellus</name>
    <dbReference type="NCBI Taxonomy" id="921"/>
    <lineage>
        <taxon>Bacteria</taxon>
        <taxon>Pseudomonadati</taxon>
        <taxon>Pseudomonadota</taxon>
        <taxon>Alphaproteobacteria</taxon>
        <taxon>Hyphomicrobiales</taxon>
        <taxon>Xanthobacteraceae</taxon>
        <taxon>Ancylobacter</taxon>
    </lineage>
</organism>